<dbReference type="SUPFAM" id="SSF82171">
    <property type="entry name" value="DPP6 N-terminal domain-like"/>
    <property type="match status" value="1"/>
</dbReference>
<protein>
    <recommendedName>
        <fullName evidence="4">Xaa-Pro aminopeptidase</fullName>
    </recommendedName>
</protein>
<evidence type="ECO:0000256" key="1">
    <source>
        <dbReference type="SAM" id="Phobius"/>
    </source>
</evidence>
<comment type="caution">
    <text evidence="2">The sequence shown here is derived from an EMBL/GenBank/DDBJ whole genome shotgun (WGS) entry which is preliminary data.</text>
</comment>
<keyword evidence="1" id="KW-0812">Transmembrane</keyword>
<reference evidence="2 3" key="1">
    <citation type="submission" date="2018-12" db="EMBL/GenBank/DDBJ databases">
        <title>Dyella dinghuensis sp. nov. DHOA06 and Dyella choica sp. nov. 4M-K27, isolated from forest soil.</title>
        <authorList>
            <person name="Qiu L.-H."/>
            <person name="Gao Z.-H."/>
        </authorList>
    </citation>
    <scope>NUCLEOTIDE SEQUENCE [LARGE SCALE GENOMIC DNA]</scope>
    <source>
        <strain evidence="2 3">4M-K27</strain>
    </source>
</reference>
<keyword evidence="3" id="KW-1185">Reference proteome</keyword>
<feature type="transmembrane region" description="Helical" evidence="1">
    <location>
        <begin position="50"/>
        <end position="71"/>
    </location>
</feature>
<keyword evidence="1" id="KW-0472">Membrane</keyword>
<dbReference type="InterPro" id="IPR011042">
    <property type="entry name" value="6-blade_b-propeller_TolB-like"/>
</dbReference>
<sequence>MPPGVTPCGVAGNEAFACQGPSIHRYAQCAWECKKPSTAFHRQGSIMRSYSTAACLVLVCALVVLCSQALFADEPSNSPRLFAPGVISGAADDMSPAFTPDGNTVFFSRGNDSGSVILESHREKGEWSRPVIASFSGTWNDLEPAMAPDGSFLVFASNRPADHGTKPIDGNFDGKAFPALGGNLWRVDRQGAGWGTPKRLPDAINADTGTFSPSVAADGSIYFMRPAKSNGRFALYRSQYRDGSYQAATPMSVGDATTEDVDPAIAPDESFIVYSSNHPDRHDHKRLQIAFRQNGNWGIPIDLGNEVNEEGSNIESRLGSDHSTLYFSTNTVPPASFPRPPGQADRSLAQMQVWADGRENIWYVTLKPWLDSHRK</sequence>
<dbReference type="AlphaFoldDB" id="A0A3S0WSH1"/>
<evidence type="ECO:0008006" key="4">
    <source>
        <dbReference type="Google" id="ProtNLM"/>
    </source>
</evidence>
<keyword evidence="1" id="KW-1133">Transmembrane helix</keyword>
<dbReference type="InterPro" id="IPR011659">
    <property type="entry name" value="WD40"/>
</dbReference>
<gene>
    <name evidence="2" type="ORF">EKH80_22925</name>
</gene>
<dbReference type="EMBL" id="RYYV01000037">
    <property type="protein sequence ID" value="RUL69186.1"/>
    <property type="molecule type" value="Genomic_DNA"/>
</dbReference>
<dbReference type="Gene3D" id="2.120.10.30">
    <property type="entry name" value="TolB, C-terminal domain"/>
    <property type="match status" value="1"/>
</dbReference>
<evidence type="ECO:0000313" key="2">
    <source>
        <dbReference type="EMBL" id="RUL69186.1"/>
    </source>
</evidence>
<evidence type="ECO:0000313" key="3">
    <source>
        <dbReference type="Proteomes" id="UP000274358"/>
    </source>
</evidence>
<proteinExistence type="predicted"/>
<accession>A0A3S0WSH1</accession>
<dbReference type="Pfam" id="PF07676">
    <property type="entry name" value="PD40"/>
    <property type="match status" value="2"/>
</dbReference>
<dbReference type="Proteomes" id="UP000274358">
    <property type="component" value="Unassembled WGS sequence"/>
</dbReference>
<organism evidence="2 3">
    <name type="scientific">Dyella choica</name>
    <dbReference type="NCBI Taxonomy" id="1927959"/>
    <lineage>
        <taxon>Bacteria</taxon>
        <taxon>Pseudomonadati</taxon>
        <taxon>Pseudomonadota</taxon>
        <taxon>Gammaproteobacteria</taxon>
        <taxon>Lysobacterales</taxon>
        <taxon>Rhodanobacteraceae</taxon>
        <taxon>Dyella</taxon>
    </lineage>
</organism>
<name>A0A3S0WSH1_9GAMM</name>